<comment type="caution">
    <text evidence="2">The sequence shown here is derived from an EMBL/GenBank/DDBJ whole genome shotgun (WGS) entry which is preliminary data.</text>
</comment>
<evidence type="ECO:0000313" key="2">
    <source>
        <dbReference type="EMBL" id="CAB1419836.1"/>
    </source>
</evidence>
<dbReference type="AlphaFoldDB" id="A0A9N7YBN6"/>
<proteinExistence type="predicted"/>
<dbReference type="Proteomes" id="UP001153269">
    <property type="component" value="Unassembled WGS sequence"/>
</dbReference>
<evidence type="ECO:0000256" key="1">
    <source>
        <dbReference type="SAM" id="MobiDB-lite"/>
    </source>
</evidence>
<protein>
    <submittedName>
        <fullName evidence="2">Uncharacterized protein</fullName>
    </submittedName>
</protein>
<dbReference type="EMBL" id="CADEAL010000413">
    <property type="protein sequence ID" value="CAB1419836.1"/>
    <property type="molecule type" value="Genomic_DNA"/>
</dbReference>
<organism evidence="2 3">
    <name type="scientific">Pleuronectes platessa</name>
    <name type="common">European plaice</name>
    <dbReference type="NCBI Taxonomy" id="8262"/>
    <lineage>
        <taxon>Eukaryota</taxon>
        <taxon>Metazoa</taxon>
        <taxon>Chordata</taxon>
        <taxon>Craniata</taxon>
        <taxon>Vertebrata</taxon>
        <taxon>Euteleostomi</taxon>
        <taxon>Actinopterygii</taxon>
        <taxon>Neopterygii</taxon>
        <taxon>Teleostei</taxon>
        <taxon>Neoteleostei</taxon>
        <taxon>Acanthomorphata</taxon>
        <taxon>Carangaria</taxon>
        <taxon>Pleuronectiformes</taxon>
        <taxon>Pleuronectoidei</taxon>
        <taxon>Pleuronectidae</taxon>
        <taxon>Pleuronectes</taxon>
    </lineage>
</organism>
<sequence>MEQGDSPLRHNNIEILERSDWRKDNPVGVEALFRLFDGGLGARSHTINSGTPNKTGEEEEKEEAEEEEEEKRELRWRRQQGQAPVAGLVENTERRQESKKQSVDDKFPDDTNCSSMMYSHHENVQTPPRTTLSEPGSVPQTNSLCSNSSKPLLHCAALKKLLILAQYI</sequence>
<feature type="compositionally biased region" description="Basic and acidic residues" evidence="1">
    <location>
        <begin position="91"/>
        <end position="109"/>
    </location>
</feature>
<feature type="compositionally biased region" description="Acidic residues" evidence="1">
    <location>
        <begin position="57"/>
        <end position="70"/>
    </location>
</feature>
<feature type="region of interest" description="Disordered" evidence="1">
    <location>
        <begin position="37"/>
        <end position="146"/>
    </location>
</feature>
<reference evidence="2" key="1">
    <citation type="submission" date="2020-03" db="EMBL/GenBank/DDBJ databases">
        <authorList>
            <person name="Weist P."/>
        </authorList>
    </citation>
    <scope>NUCLEOTIDE SEQUENCE</scope>
</reference>
<evidence type="ECO:0000313" key="3">
    <source>
        <dbReference type="Proteomes" id="UP001153269"/>
    </source>
</evidence>
<name>A0A9N7YBN6_PLEPL</name>
<feature type="compositionally biased region" description="Polar residues" evidence="1">
    <location>
        <begin position="45"/>
        <end position="54"/>
    </location>
</feature>
<gene>
    <name evidence="2" type="ORF">PLEPLA_LOCUS7687</name>
</gene>
<feature type="compositionally biased region" description="Polar residues" evidence="1">
    <location>
        <begin position="124"/>
        <end position="146"/>
    </location>
</feature>
<accession>A0A9N7YBN6</accession>
<keyword evidence="3" id="KW-1185">Reference proteome</keyword>